<feature type="compositionally biased region" description="Polar residues" evidence="1">
    <location>
        <begin position="18"/>
        <end position="28"/>
    </location>
</feature>
<comment type="caution">
    <text evidence="2">The sequence shown here is derived from an EMBL/GenBank/DDBJ whole genome shotgun (WGS) entry which is preliminary data.</text>
</comment>
<dbReference type="EMBL" id="SDIL01000074">
    <property type="protein sequence ID" value="RXK37229.1"/>
    <property type="molecule type" value="Genomic_DNA"/>
</dbReference>
<evidence type="ECO:0000313" key="2">
    <source>
        <dbReference type="EMBL" id="RXK37229.1"/>
    </source>
</evidence>
<gene>
    <name evidence="2" type="ORF">M231_05519</name>
</gene>
<proteinExistence type="predicted"/>
<sequence length="123" mass="13777">MVPKDDLLEEGLVPEAGIQTSPLRSTISHDLAPSSPAPDPLNELSQQLSQLLAIMTMQQKEQNALWEELATIKADRQNRQVANSIKFEENKPCLEQRLTSNERLGRTRCVSRPWVDCGSKVLP</sequence>
<organism evidence="2 3">
    <name type="scientific">Tremella mesenterica</name>
    <name type="common">Jelly fungus</name>
    <dbReference type="NCBI Taxonomy" id="5217"/>
    <lineage>
        <taxon>Eukaryota</taxon>
        <taxon>Fungi</taxon>
        <taxon>Dikarya</taxon>
        <taxon>Basidiomycota</taxon>
        <taxon>Agaricomycotina</taxon>
        <taxon>Tremellomycetes</taxon>
        <taxon>Tremellales</taxon>
        <taxon>Tremellaceae</taxon>
        <taxon>Tremella</taxon>
    </lineage>
</organism>
<name>A0A4Q1BHX3_TREME</name>
<evidence type="ECO:0000313" key="3">
    <source>
        <dbReference type="Proteomes" id="UP000289152"/>
    </source>
</evidence>
<keyword evidence="3" id="KW-1185">Reference proteome</keyword>
<evidence type="ECO:0000256" key="1">
    <source>
        <dbReference type="SAM" id="MobiDB-lite"/>
    </source>
</evidence>
<dbReference type="InParanoid" id="A0A4Q1BHX3"/>
<accession>A0A4Q1BHX3</accession>
<protein>
    <submittedName>
        <fullName evidence="2">Uncharacterized protein</fullName>
    </submittedName>
</protein>
<dbReference type="VEuPathDB" id="FungiDB:TREMEDRAFT_64024"/>
<dbReference type="AlphaFoldDB" id="A0A4Q1BHX3"/>
<feature type="region of interest" description="Disordered" evidence="1">
    <location>
        <begin position="1"/>
        <end position="42"/>
    </location>
</feature>
<dbReference type="Proteomes" id="UP000289152">
    <property type="component" value="Unassembled WGS sequence"/>
</dbReference>
<reference evidence="2 3" key="1">
    <citation type="submission" date="2016-06" db="EMBL/GenBank/DDBJ databases">
        <title>Evolution of pathogenesis and genome organization in the Tremellales.</title>
        <authorList>
            <person name="Cuomo C."/>
            <person name="Litvintseva A."/>
            <person name="Heitman J."/>
            <person name="Chen Y."/>
            <person name="Sun S."/>
            <person name="Springer D."/>
            <person name="Dromer F."/>
            <person name="Young S."/>
            <person name="Zeng Q."/>
            <person name="Chapman S."/>
            <person name="Gujja S."/>
            <person name="Saif S."/>
            <person name="Birren B."/>
        </authorList>
    </citation>
    <scope>NUCLEOTIDE SEQUENCE [LARGE SCALE GENOMIC DNA]</scope>
    <source>
        <strain evidence="2 3">ATCC 28783</strain>
    </source>
</reference>